<reference evidence="1 2" key="1">
    <citation type="submission" date="2013-12" db="EMBL/GenBank/DDBJ databases">
        <authorList>
            <person name="Madinger N."/>
            <person name="Lenaerts A."/>
            <person name="Ordway D."/>
            <person name="DeGroote M.A."/>
            <person name="Parker T."/>
            <person name="Sizemore C."/>
            <person name="Tallon L.J."/>
            <person name="Sadzewicz L.K."/>
            <person name="Sengamalay N."/>
            <person name="Fraser C.M."/>
            <person name="Hine E."/>
            <person name="Shefchek K.A."/>
            <person name="Das S.P."/>
            <person name="Tettelin H."/>
        </authorList>
    </citation>
    <scope>NUCLEOTIDE SEQUENCE [LARGE SCALE GENOMIC DNA]</scope>
    <source>
        <strain evidence="1 2">21</strain>
    </source>
</reference>
<comment type="caution">
    <text evidence="1">The sequence shown here is derived from an EMBL/GenBank/DDBJ whole genome shotgun (WGS) entry which is preliminary data.</text>
</comment>
<protein>
    <submittedName>
        <fullName evidence="1">Uncharacterized protein</fullName>
    </submittedName>
</protein>
<evidence type="ECO:0000313" key="2">
    <source>
        <dbReference type="Proteomes" id="UP000020103"/>
    </source>
</evidence>
<dbReference type="AlphaFoldDB" id="A0A829Q556"/>
<evidence type="ECO:0000313" key="1">
    <source>
        <dbReference type="EMBL" id="EUA48000.1"/>
    </source>
</evidence>
<gene>
    <name evidence="1" type="ORF">I543_3144</name>
</gene>
<sequence length="37" mass="4223">MLTPCRQRWRRDVTTDKIGFWPTAMEGECHARSATGG</sequence>
<proteinExistence type="predicted"/>
<dbReference type="EMBL" id="JAOF01000001">
    <property type="protein sequence ID" value="EUA48000.1"/>
    <property type="molecule type" value="Genomic_DNA"/>
</dbReference>
<organism evidence="1 2">
    <name type="scientific">Mycobacteroides abscessus 21</name>
    <dbReference type="NCBI Taxonomy" id="1299324"/>
    <lineage>
        <taxon>Bacteria</taxon>
        <taxon>Bacillati</taxon>
        <taxon>Actinomycetota</taxon>
        <taxon>Actinomycetes</taxon>
        <taxon>Mycobacteriales</taxon>
        <taxon>Mycobacteriaceae</taxon>
        <taxon>Mycobacteroides</taxon>
        <taxon>Mycobacteroides abscessus</taxon>
    </lineage>
</organism>
<accession>A0A829Q556</accession>
<name>A0A829Q556_9MYCO</name>
<dbReference type="Proteomes" id="UP000020103">
    <property type="component" value="Unassembled WGS sequence"/>
</dbReference>